<dbReference type="AlphaFoldDB" id="A0A2K0AX55"/>
<evidence type="ECO:0000313" key="1">
    <source>
        <dbReference type="EMBL" id="PNN29604.1"/>
    </source>
</evidence>
<organism evidence="1 2">
    <name type="scientific">Staphylococcus haemolyticus</name>
    <dbReference type="NCBI Taxonomy" id="1283"/>
    <lineage>
        <taxon>Bacteria</taxon>
        <taxon>Bacillati</taxon>
        <taxon>Bacillota</taxon>
        <taxon>Bacilli</taxon>
        <taxon>Bacillales</taxon>
        <taxon>Staphylococcaceae</taxon>
        <taxon>Staphylococcus</taxon>
    </lineage>
</organism>
<protein>
    <submittedName>
        <fullName evidence="1">Uncharacterized protein</fullName>
    </submittedName>
</protein>
<evidence type="ECO:0000313" key="2">
    <source>
        <dbReference type="Proteomes" id="UP000053523"/>
    </source>
</evidence>
<dbReference type="RefSeq" id="WP_151370735.1">
    <property type="nucleotide sequence ID" value="NZ_JAKVGY010000010.1"/>
</dbReference>
<sequence>MNKKHEFVCYGHNFKLVEGVDCFGCSGVCVYMDSQYYGILDTSDATDFSLIESRIKDDPDYIYSMDVYC</sequence>
<comment type="caution">
    <text evidence="1">The sequence shown here is derived from an EMBL/GenBank/DDBJ whole genome shotgun (WGS) entry which is preliminary data.</text>
</comment>
<name>A0A2K0AX55_STAHA</name>
<reference evidence="1 2" key="1">
    <citation type="submission" date="2017-12" db="EMBL/GenBank/DDBJ databases">
        <title>FDA dAtabase for Regulatory Grade micrObial Sequences (FDA-ARGOS): Supporting development and validation of Infectious Disease Dx tests.</title>
        <authorList>
            <person name="Hoffmann M."/>
            <person name="Allard M."/>
            <person name="Evans P."/>
            <person name="Brown E."/>
            <person name="Tallon L."/>
            <person name="Sadzewicz L."/>
            <person name="Sengamalay N."/>
            <person name="Ott S."/>
            <person name="Godinez A."/>
            <person name="Nagaraj S."/>
            <person name="Vavikolanu K."/>
            <person name="Aluvathingal J."/>
            <person name="Nadendla S."/>
            <person name="Sichtig H."/>
        </authorList>
    </citation>
    <scope>NUCLEOTIDE SEQUENCE [LARGE SCALE GENOMIC DNA]</scope>
    <source>
        <strain evidence="1 2">FDAARGOS_148</strain>
    </source>
</reference>
<accession>A0A2K0AX55</accession>
<dbReference type="EMBL" id="LORN02000007">
    <property type="protein sequence ID" value="PNN29604.1"/>
    <property type="molecule type" value="Genomic_DNA"/>
</dbReference>
<gene>
    <name evidence="1" type="ORF">AL503_002155</name>
</gene>
<dbReference type="Proteomes" id="UP000053523">
    <property type="component" value="Unassembled WGS sequence"/>
</dbReference>
<proteinExistence type="predicted"/>